<sequence length="122" mass="14141">MSDKKYGVFFWRKGERVEDVPSDKNVANRGVKPKRIFTDYIDGMRYKDKMNATIPAAQKEKYEYVLNEIVDADLNNTKELFKSGNLTEALKARRAINQRNEIADLVKRGVHDYLNITLGNKK</sequence>
<protein>
    <submittedName>
        <fullName evidence="1">Uncharacterized protein</fullName>
    </submittedName>
</protein>
<gene>
    <name evidence="1" type="ORF">S308_12430</name>
</gene>
<evidence type="ECO:0000313" key="1">
    <source>
        <dbReference type="EMBL" id="EBP3986217.1"/>
    </source>
</evidence>
<dbReference type="EMBL" id="AAGLPU010000015">
    <property type="protein sequence ID" value="EBP3986217.1"/>
    <property type="molecule type" value="Genomic_DNA"/>
</dbReference>
<reference evidence="1" key="1">
    <citation type="submission" date="2018-07" db="EMBL/GenBank/DDBJ databases">
        <authorList>
            <consortium name="GenomeTrakr network: Whole genome sequencing for foodborne pathogen traceback"/>
        </authorList>
    </citation>
    <scope>NUCLEOTIDE SEQUENCE</scope>
    <source>
        <strain evidence="1">CFSAN002857</strain>
    </source>
</reference>
<proteinExistence type="predicted"/>
<accession>A0A5U3EGU7</accession>
<comment type="caution">
    <text evidence="1">The sequence shown here is derived from an EMBL/GenBank/DDBJ whole genome shotgun (WGS) entry which is preliminary data.</text>
</comment>
<name>A0A5U3EGU7_SALET</name>
<dbReference type="AlphaFoldDB" id="A0A5U3EGU7"/>
<organism evidence="1">
    <name type="scientific">Salmonella enterica I</name>
    <dbReference type="NCBI Taxonomy" id="59201"/>
    <lineage>
        <taxon>Bacteria</taxon>
        <taxon>Pseudomonadati</taxon>
        <taxon>Pseudomonadota</taxon>
        <taxon>Gammaproteobacteria</taxon>
        <taxon>Enterobacterales</taxon>
        <taxon>Enterobacteriaceae</taxon>
        <taxon>Salmonella</taxon>
    </lineage>
</organism>